<sequence length="331" mass="38275">MVEQSEQQRQGECQRLQSTLQRRRISELRRSPAFDSPYLPGKQTSSPLPGEKQRRKIYERDHTVSRSWNPERYDYEEIEVDELDQEIVASEDRAMHIALPVAEPYTDPFQDRICEYEQESSEMEYADPRRSSVRITVQDPAVYGRKGSLYDGKDLCRRQIDSKQRQLVARHQFNVHLKPNNEVSQKCLELWADRRSLEVQQAQQQSSTEQSASTSFESNTEPIPCDPLDSRRRSGFLELPQTAVSKRQKYKNLLLHRKSDRDRHTPIHIYGNSLDSALSTDSNVSMVVNIGTFSTDSNRSDQTVNSFQKSALAQNLRRKAAPGFNFHLVLV</sequence>
<feature type="region of interest" description="Disordered" evidence="1">
    <location>
        <begin position="201"/>
        <end position="232"/>
    </location>
</feature>
<feature type="region of interest" description="Disordered" evidence="1">
    <location>
        <begin position="1"/>
        <end position="61"/>
    </location>
</feature>
<evidence type="ECO:0000313" key="3">
    <source>
        <dbReference type="Proteomes" id="UP000271098"/>
    </source>
</evidence>
<feature type="compositionally biased region" description="Low complexity" evidence="1">
    <location>
        <begin position="201"/>
        <end position="218"/>
    </location>
</feature>
<evidence type="ECO:0000313" key="2">
    <source>
        <dbReference type="EMBL" id="VDN21196.1"/>
    </source>
</evidence>
<dbReference type="Proteomes" id="UP000271098">
    <property type="component" value="Unassembled WGS sequence"/>
</dbReference>
<feature type="compositionally biased region" description="Polar residues" evidence="1">
    <location>
        <begin position="1"/>
        <end position="20"/>
    </location>
</feature>
<dbReference type="AlphaFoldDB" id="A0A183DVY1"/>
<keyword evidence="3" id="KW-1185">Reference proteome</keyword>
<accession>A0A183DVY1</accession>
<proteinExistence type="predicted"/>
<name>A0A183DVY1_9BILA</name>
<evidence type="ECO:0000256" key="1">
    <source>
        <dbReference type="SAM" id="MobiDB-lite"/>
    </source>
</evidence>
<reference evidence="4" key="1">
    <citation type="submission" date="2016-06" db="UniProtKB">
        <authorList>
            <consortium name="WormBaseParasite"/>
        </authorList>
    </citation>
    <scope>IDENTIFICATION</scope>
</reference>
<gene>
    <name evidence="2" type="ORF">GPUH_LOCUS12872</name>
</gene>
<organism evidence="4">
    <name type="scientific">Gongylonema pulchrum</name>
    <dbReference type="NCBI Taxonomy" id="637853"/>
    <lineage>
        <taxon>Eukaryota</taxon>
        <taxon>Metazoa</taxon>
        <taxon>Ecdysozoa</taxon>
        <taxon>Nematoda</taxon>
        <taxon>Chromadorea</taxon>
        <taxon>Rhabditida</taxon>
        <taxon>Spirurina</taxon>
        <taxon>Spiruromorpha</taxon>
        <taxon>Spiruroidea</taxon>
        <taxon>Gongylonematidae</taxon>
        <taxon>Gongylonema</taxon>
    </lineage>
</organism>
<dbReference type="OrthoDB" id="6247020at2759"/>
<reference evidence="2 3" key="2">
    <citation type="submission" date="2018-11" db="EMBL/GenBank/DDBJ databases">
        <authorList>
            <consortium name="Pathogen Informatics"/>
        </authorList>
    </citation>
    <scope>NUCLEOTIDE SEQUENCE [LARGE SCALE GENOMIC DNA]</scope>
</reference>
<protein>
    <submittedName>
        <fullName evidence="2 4">Uncharacterized protein</fullName>
    </submittedName>
</protein>
<dbReference type="WBParaSite" id="GPUH_0001288601-mRNA-1">
    <property type="protein sequence ID" value="GPUH_0001288601-mRNA-1"/>
    <property type="gene ID" value="GPUH_0001288601"/>
</dbReference>
<evidence type="ECO:0000313" key="4">
    <source>
        <dbReference type="WBParaSite" id="GPUH_0001288601-mRNA-1"/>
    </source>
</evidence>
<dbReference type="EMBL" id="UYRT01079681">
    <property type="protein sequence ID" value="VDN21196.1"/>
    <property type="molecule type" value="Genomic_DNA"/>
</dbReference>